<dbReference type="FunFam" id="3.30.70.270:FF:000001">
    <property type="entry name" value="Diguanylate cyclase domain protein"/>
    <property type="match status" value="1"/>
</dbReference>
<dbReference type="SUPFAM" id="SSF48452">
    <property type="entry name" value="TPR-like"/>
    <property type="match status" value="1"/>
</dbReference>
<dbReference type="PANTHER" id="PTHR45138:SF9">
    <property type="entry name" value="DIGUANYLATE CYCLASE DGCM-RELATED"/>
    <property type="match status" value="1"/>
</dbReference>
<evidence type="ECO:0000256" key="3">
    <source>
        <dbReference type="SAM" id="Phobius"/>
    </source>
</evidence>
<dbReference type="Proteomes" id="UP000295361">
    <property type="component" value="Unassembled WGS sequence"/>
</dbReference>
<proteinExistence type="predicted"/>
<dbReference type="RefSeq" id="WP_133700373.1">
    <property type="nucleotide sequence ID" value="NZ_SNXS01000002.1"/>
</dbReference>
<gene>
    <name evidence="5" type="ORF">DES47_102696</name>
</gene>
<dbReference type="SUPFAM" id="SSF55073">
    <property type="entry name" value="Nucleotide cyclase"/>
    <property type="match status" value="1"/>
</dbReference>
<feature type="transmembrane region" description="Helical" evidence="3">
    <location>
        <begin position="437"/>
        <end position="456"/>
    </location>
</feature>
<dbReference type="CDD" id="cd01949">
    <property type="entry name" value="GGDEF"/>
    <property type="match status" value="1"/>
</dbReference>
<dbReference type="EC" id="2.7.7.65" evidence="1"/>
<keyword evidence="3" id="KW-0812">Transmembrane</keyword>
<protein>
    <recommendedName>
        <fullName evidence="1">diguanylate cyclase</fullName>
        <ecNumber evidence="1">2.7.7.65</ecNumber>
    </recommendedName>
</protein>
<dbReference type="OrthoDB" id="9813903at2"/>
<dbReference type="SMART" id="SM00267">
    <property type="entry name" value="GGDEF"/>
    <property type="match status" value="1"/>
</dbReference>
<evidence type="ECO:0000256" key="2">
    <source>
        <dbReference type="ARBA" id="ARBA00034247"/>
    </source>
</evidence>
<dbReference type="PROSITE" id="PS50887">
    <property type="entry name" value="GGDEF"/>
    <property type="match status" value="1"/>
</dbReference>
<dbReference type="InterPro" id="IPR000160">
    <property type="entry name" value="GGDEF_dom"/>
</dbReference>
<dbReference type="Gene3D" id="3.30.70.270">
    <property type="match status" value="1"/>
</dbReference>
<reference evidence="5 6" key="1">
    <citation type="submission" date="2019-03" db="EMBL/GenBank/DDBJ databases">
        <title>Genomic Encyclopedia of Type Strains, Phase IV (KMG-IV): sequencing the most valuable type-strain genomes for metagenomic binning, comparative biology and taxonomic classification.</title>
        <authorList>
            <person name="Goeker M."/>
        </authorList>
    </citation>
    <scope>NUCLEOTIDE SEQUENCE [LARGE SCALE GENOMIC DNA]</scope>
    <source>
        <strain evidence="5 6">DSM 16998</strain>
    </source>
</reference>
<dbReference type="NCBIfam" id="TIGR00254">
    <property type="entry name" value="GGDEF"/>
    <property type="match status" value="1"/>
</dbReference>
<dbReference type="InterPro" id="IPR050469">
    <property type="entry name" value="Diguanylate_Cyclase"/>
</dbReference>
<keyword evidence="6" id="KW-1185">Reference proteome</keyword>
<dbReference type="AlphaFoldDB" id="A0A4R6QPY5"/>
<organism evidence="5 6">
    <name type="scientific">Roseateles toxinivorans</name>
    <dbReference type="NCBI Taxonomy" id="270368"/>
    <lineage>
        <taxon>Bacteria</taxon>
        <taxon>Pseudomonadati</taxon>
        <taxon>Pseudomonadota</taxon>
        <taxon>Betaproteobacteria</taxon>
        <taxon>Burkholderiales</taxon>
        <taxon>Sphaerotilaceae</taxon>
        <taxon>Roseateles</taxon>
    </lineage>
</organism>
<dbReference type="PANTHER" id="PTHR45138">
    <property type="entry name" value="REGULATORY COMPONENTS OF SENSORY TRANSDUCTION SYSTEM"/>
    <property type="match status" value="1"/>
</dbReference>
<name>A0A4R6QPY5_9BURK</name>
<dbReference type="InterPro" id="IPR011990">
    <property type="entry name" value="TPR-like_helical_dom_sf"/>
</dbReference>
<evidence type="ECO:0000313" key="6">
    <source>
        <dbReference type="Proteomes" id="UP000295361"/>
    </source>
</evidence>
<evidence type="ECO:0000313" key="5">
    <source>
        <dbReference type="EMBL" id="TDP72950.1"/>
    </source>
</evidence>
<evidence type="ECO:0000259" key="4">
    <source>
        <dbReference type="PROSITE" id="PS50887"/>
    </source>
</evidence>
<comment type="catalytic activity">
    <reaction evidence="2">
        <text>2 GTP = 3',3'-c-di-GMP + 2 diphosphate</text>
        <dbReference type="Rhea" id="RHEA:24898"/>
        <dbReference type="ChEBI" id="CHEBI:33019"/>
        <dbReference type="ChEBI" id="CHEBI:37565"/>
        <dbReference type="ChEBI" id="CHEBI:58805"/>
        <dbReference type="EC" id="2.7.7.65"/>
    </reaction>
</comment>
<dbReference type="EMBL" id="SNXS01000002">
    <property type="protein sequence ID" value="TDP72950.1"/>
    <property type="molecule type" value="Genomic_DNA"/>
</dbReference>
<dbReference type="InterPro" id="IPR029787">
    <property type="entry name" value="Nucleotide_cyclase"/>
</dbReference>
<accession>A0A4R6QPY5</accession>
<dbReference type="InParanoid" id="A0A4R6QPY5"/>
<keyword evidence="3" id="KW-1133">Transmembrane helix</keyword>
<evidence type="ECO:0000256" key="1">
    <source>
        <dbReference type="ARBA" id="ARBA00012528"/>
    </source>
</evidence>
<sequence length="684" mass="74726">MMRLGWQGALMQAAWLGLLPLQMAHAEANLEARLDRLVLQGNEQPEAALAQLQALRPELERTPHTQRLAWYAQAQIEASRGSGAAKARALADRLRAQSSEAKLPALAAWADLVGAMVAETAGQIDTTGGLSERALAVLEPDCGGTGALPEACDYRSVWRALRMSERFRASTGARAQSDALLGRSLTLAERAGDDFRLIQSLGAQAVALLRQHENAAAENLMVRAQALAGEDPHALALVKMAQALMSDIKGQIEASLRARLEAVSLAEKAGAVRLAAMQRVNASDNYLKLHRPAEALIEARRALPVVLEFQDQRIERTLRLNMAMSYTAMGQIASALTEMNKGRSLGDPGKAVGRQALELRELGEAMARAGQHRQALALYHEERALSAKAHEALRASAMQELGIKYDSLRLAADLDLLQRDRMLQAEALANHQLARQAWMAVALLMALSVVLAVIMVKRVREANRRLAASHALLRAQSERDPLTDLANRRHFMAVMEQQAAAHFEGALLMVDIDHFKHVNDRHGHAAGDVVICEVARRLNEAVRTEDLVVRWGGEEFLIFAPDVPADQLELLAERVLFKICDTPATLDTGPLDITVSIGFARFPLPPHQVPLRWEQAVNLVDMALYTAKSQGRNRAIGISSVHVHEAGKLQAIESDFEQARQNGLVELQQIVGPVRSTLSTGWAV</sequence>
<dbReference type="Gene3D" id="1.25.40.10">
    <property type="entry name" value="Tetratricopeptide repeat domain"/>
    <property type="match status" value="1"/>
</dbReference>
<feature type="domain" description="GGDEF" evidence="4">
    <location>
        <begin position="503"/>
        <end position="640"/>
    </location>
</feature>
<dbReference type="Pfam" id="PF00990">
    <property type="entry name" value="GGDEF"/>
    <property type="match status" value="1"/>
</dbReference>
<comment type="caution">
    <text evidence="5">The sequence shown here is derived from an EMBL/GenBank/DDBJ whole genome shotgun (WGS) entry which is preliminary data.</text>
</comment>
<dbReference type="GO" id="GO:0052621">
    <property type="term" value="F:diguanylate cyclase activity"/>
    <property type="evidence" value="ECO:0007669"/>
    <property type="project" value="UniProtKB-EC"/>
</dbReference>
<keyword evidence="3" id="KW-0472">Membrane</keyword>
<dbReference type="InterPro" id="IPR043128">
    <property type="entry name" value="Rev_trsase/Diguanyl_cyclase"/>
</dbReference>